<dbReference type="InterPro" id="IPR000863">
    <property type="entry name" value="Sulfotransferase_dom"/>
</dbReference>
<evidence type="ECO:0000256" key="1">
    <source>
        <dbReference type="ARBA" id="ARBA00022679"/>
    </source>
</evidence>
<evidence type="ECO:0000259" key="5">
    <source>
        <dbReference type="Pfam" id="PF00685"/>
    </source>
</evidence>
<evidence type="ECO:0000256" key="3">
    <source>
        <dbReference type="PIRSR" id="PIRSR637359-1"/>
    </source>
</evidence>
<dbReference type="InterPro" id="IPR037359">
    <property type="entry name" value="NST/OST"/>
</dbReference>
<feature type="active site" description="For sulfotransferase activity" evidence="3">
    <location>
        <position position="49"/>
    </location>
</feature>
<dbReference type="GO" id="GO:0008146">
    <property type="term" value="F:sulfotransferase activity"/>
    <property type="evidence" value="ECO:0007669"/>
    <property type="project" value="InterPro"/>
</dbReference>
<dbReference type="Pfam" id="PF00685">
    <property type="entry name" value="Sulfotransfer_1"/>
    <property type="match status" value="1"/>
</dbReference>
<dbReference type="Gene3D" id="3.40.50.300">
    <property type="entry name" value="P-loop containing nucleotide triphosphate hydrolases"/>
    <property type="match status" value="1"/>
</dbReference>
<keyword evidence="2" id="KW-0325">Glycoprotein</keyword>
<evidence type="ECO:0000256" key="4">
    <source>
        <dbReference type="PIRSR" id="PIRSR637359-2"/>
    </source>
</evidence>
<dbReference type="PANTHER" id="PTHR10605:SF56">
    <property type="entry name" value="BIFUNCTIONAL HEPARAN SULFATE N-DEACETYLASE_N-SULFOTRANSFERASE"/>
    <property type="match status" value="1"/>
</dbReference>
<feature type="binding site" evidence="4">
    <location>
        <position position="152"/>
    </location>
    <ligand>
        <name>3'-phosphoadenylyl sulfate</name>
        <dbReference type="ChEBI" id="CHEBI:58339"/>
    </ligand>
</feature>
<accession>A0A7S2ZR04</accession>
<organism evidence="6">
    <name type="scientific">Rhodosorus marinus</name>
    <dbReference type="NCBI Taxonomy" id="101924"/>
    <lineage>
        <taxon>Eukaryota</taxon>
        <taxon>Rhodophyta</taxon>
        <taxon>Stylonematophyceae</taxon>
        <taxon>Stylonematales</taxon>
        <taxon>Stylonemataceae</taxon>
        <taxon>Rhodosorus</taxon>
    </lineage>
</organism>
<dbReference type="EMBL" id="HBHW01017906">
    <property type="protein sequence ID" value="CAE0045849.1"/>
    <property type="molecule type" value="Transcribed_RNA"/>
</dbReference>
<keyword evidence="1" id="KW-0808">Transferase</keyword>
<gene>
    <name evidence="6" type="ORF">RMAR00112_LOCUS13824</name>
</gene>
<reference evidence="6" key="1">
    <citation type="submission" date="2021-01" db="EMBL/GenBank/DDBJ databases">
        <authorList>
            <person name="Corre E."/>
            <person name="Pelletier E."/>
            <person name="Niang G."/>
            <person name="Scheremetjew M."/>
            <person name="Finn R."/>
            <person name="Kale V."/>
            <person name="Holt S."/>
            <person name="Cochrane G."/>
            <person name="Meng A."/>
            <person name="Brown T."/>
            <person name="Cohen L."/>
        </authorList>
    </citation>
    <scope>NUCLEOTIDE SEQUENCE</scope>
    <source>
        <strain evidence="6">CCMP 769</strain>
    </source>
</reference>
<dbReference type="InterPro" id="IPR027417">
    <property type="entry name" value="P-loop_NTPase"/>
</dbReference>
<protein>
    <recommendedName>
        <fullName evidence="5">Sulfotransferase domain-containing protein</fullName>
    </recommendedName>
</protein>
<feature type="binding site" evidence="4">
    <location>
        <position position="144"/>
    </location>
    <ligand>
        <name>3'-phosphoadenylyl sulfate</name>
        <dbReference type="ChEBI" id="CHEBI:58339"/>
    </ligand>
</feature>
<feature type="domain" description="Sulfotransferase" evidence="5">
    <location>
        <begin position="42"/>
        <end position="279"/>
    </location>
</feature>
<sequence length="360" mass="41865">MNRKRLLGVLLGLGLLVDVAVFGVRDNVCTRRRIGDNLCPELFFIGVQKAGSSALWVFLAFHRSLNIRMADGLTDPTWRRKEPHFFDVEFSNGLEWYSGGYGVRNTSEDLGIDATPDYSSTSYVPPRMLNTVDPERVRFIISFRDPAARAYSWYKHIHAQFLTVESREREFKNFDYRYSLMAKYVPSVIVDCINQQDGPQQVLKQCTTRNAQFYKDVSVEIEENSMVSRDISLVQQIFSHGLYAPMLLHWFKYFSPESFCVIIYEQLANDFKREVQHIAPCLAAFGRTLEVDPDEKLSEVNSQPCEDCEKLERLSLDDKTYIGNKLHTELYVDSSRMLRRLVLHLYGRDDLPVWEDYYHT</sequence>
<proteinExistence type="predicted"/>
<dbReference type="SUPFAM" id="SSF52540">
    <property type="entry name" value="P-loop containing nucleoside triphosphate hydrolases"/>
    <property type="match status" value="1"/>
</dbReference>
<evidence type="ECO:0000256" key="2">
    <source>
        <dbReference type="ARBA" id="ARBA00023180"/>
    </source>
</evidence>
<dbReference type="PANTHER" id="PTHR10605">
    <property type="entry name" value="HEPARAN SULFATE SULFOTRANSFERASE"/>
    <property type="match status" value="1"/>
</dbReference>
<name>A0A7S2ZR04_9RHOD</name>
<evidence type="ECO:0000313" key="6">
    <source>
        <dbReference type="EMBL" id="CAE0045849.1"/>
    </source>
</evidence>
<dbReference type="AlphaFoldDB" id="A0A7S2ZR04"/>